<evidence type="ECO:0000313" key="5">
    <source>
        <dbReference type="Proteomes" id="UP001201449"/>
    </source>
</evidence>
<dbReference type="RefSeq" id="WP_234862360.1">
    <property type="nucleotide sequence ID" value="NZ_JAKEVZ010000012.1"/>
</dbReference>
<dbReference type="InterPro" id="IPR028082">
    <property type="entry name" value="Peripla_BP_I"/>
</dbReference>
<evidence type="ECO:0000313" key="4">
    <source>
        <dbReference type="EMBL" id="MCF1752472.1"/>
    </source>
</evidence>
<dbReference type="Gene3D" id="3.40.50.2300">
    <property type="match status" value="2"/>
</dbReference>
<evidence type="ECO:0000256" key="1">
    <source>
        <dbReference type="ARBA" id="ARBA00010062"/>
    </source>
</evidence>
<sequence length="557" mass="62989">MNHLKISPLKVSFLLILSLSIFSSYSFGQDQLASYKRAKTLISYGNYNDAMNLLRPYMEGDYGALSKYANYHFARAAFQNNQNELAKSVLMPLAQDASWQQKDDVRYLLALIHFKDGNFQAALTEIENIKDTKIYAEAEKASLKYLENASVSFLVANFSKFQKNQGYRLAMKGQLEKQSILSADERRVLQQLSSSSGPGNIPTTKNPQTLDIAIILPFNYAGVTDIASLGSGNFVLEFYQGLRLALDELKQVGYKINLRSYDTQRDLNRLRLVLADSFVTDADLIIGPIYPEETELVAQFAEKNDIPFVNPLSNVDDKIEGLEFAYLFRPSVASIAGRVMEFAGGNIAGKRIAIAYSNATRDEQLAKRVEEIANKKGYRIAVAEQVNPRTINGFFDKVRLRNGERADVDLVMILSDDPNLAQSTFGFMEAKNIQTPILVMDSWLYFNFASYEMLENQIFHFIGNNAVDFSNPNLEKFRTSFQERFLSQPPANAYLGYELLYWVTETIGPSKGFDFRKNLDQRGFQKGRILYGSDFNQSNNNSYVPVLFLENGVLVEK</sequence>
<dbReference type="PANTHER" id="PTHR30483">
    <property type="entry name" value="LEUCINE-SPECIFIC-BINDING PROTEIN"/>
    <property type="match status" value="1"/>
</dbReference>
<proteinExistence type="inferred from homology"/>
<evidence type="ECO:0000256" key="2">
    <source>
        <dbReference type="ARBA" id="ARBA00022729"/>
    </source>
</evidence>
<comment type="similarity">
    <text evidence="1">Belongs to the leucine-binding protein family.</text>
</comment>
<accession>A0ABS9BYD4</accession>
<protein>
    <submittedName>
        <fullName evidence="4">ABC transporter substrate-binding protein</fullName>
    </submittedName>
</protein>
<keyword evidence="2" id="KW-0732">Signal</keyword>
<dbReference type="EMBL" id="JAKEVZ010000012">
    <property type="protein sequence ID" value="MCF1752472.1"/>
    <property type="molecule type" value="Genomic_DNA"/>
</dbReference>
<dbReference type="CDD" id="cd06268">
    <property type="entry name" value="PBP1_ABC_transporter_LIVBP-like"/>
    <property type="match status" value="1"/>
</dbReference>
<organism evidence="4 5">
    <name type="scientific">Mariniradius sediminis</name>
    <dbReference type="NCBI Taxonomy" id="2909237"/>
    <lineage>
        <taxon>Bacteria</taxon>
        <taxon>Pseudomonadati</taxon>
        <taxon>Bacteroidota</taxon>
        <taxon>Cytophagia</taxon>
        <taxon>Cytophagales</taxon>
        <taxon>Cyclobacteriaceae</taxon>
        <taxon>Mariniradius</taxon>
    </lineage>
</organism>
<dbReference type="Pfam" id="PF13458">
    <property type="entry name" value="Peripla_BP_6"/>
    <property type="match status" value="1"/>
</dbReference>
<comment type="caution">
    <text evidence="4">The sequence shown here is derived from an EMBL/GenBank/DDBJ whole genome shotgun (WGS) entry which is preliminary data.</text>
</comment>
<dbReference type="Proteomes" id="UP001201449">
    <property type="component" value="Unassembled WGS sequence"/>
</dbReference>
<reference evidence="4 5" key="1">
    <citation type="submission" date="2022-01" db="EMBL/GenBank/DDBJ databases">
        <title>Mariniradius saccharolyticus sp. nov., isolated from sediment of a river.</title>
        <authorList>
            <person name="Liu H."/>
        </authorList>
    </citation>
    <scope>NUCLEOTIDE SEQUENCE [LARGE SCALE GENOMIC DNA]</scope>
    <source>
        <strain evidence="4 5">RY-2</strain>
    </source>
</reference>
<gene>
    <name evidence="4" type="ORF">L0U89_15535</name>
</gene>
<dbReference type="InterPro" id="IPR051010">
    <property type="entry name" value="BCAA_transport"/>
</dbReference>
<dbReference type="SUPFAM" id="SSF48452">
    <property type="entry name" value="TPR-like"/>
    <property type="match status" value="1"/>
</dbReference>
<dbReference type="PANTHER" id="PTHR30483:SF6">
    <property type="entry name" value="PERIPLASMIC BINDING PROTEIN OF ABC TRANSPORTER FOR NATURAL AMINO ACIDS"/>
    <property type="match status" value="1"/>
</dbReference>
<evidence type="ECO:0000259" key="3">
    <source>
        <dbReference type="Pfam" id="PF13458"/>
    </source>
</evidence>
<dbReference type="SUPFAM" id="SSF53822">
    <property type="entry name" value="Periplasmic binding protein-like I"/>
    <property type="match status" value="1"/>
</dbReference>
<feature type="domain" description="Leucine-binding protein" evidence="3">
    <location>
        <begin position="239"/>
        <end position="507"/>
    </location>
</feature>
<keyword evidence="5" id="KW-1185">Reference proteome</keyword>
<name>A0ABS9BYD4_9BACT</name>
<dbReference type="InterPro" id="IPR028081">
    <property type="entry name" value="Leu-bd"/>
</dbReference>
<dbReference type="InterPro" id="IPR011990">
    <property type="entry name" value="TPR-like_helical_dom_sf"/>
</dbReference>